<gene>
    <name evidence="1" type="ORF">MCOR_45939</name>
</gene>
<protein>
    <submittedName>
        <fullName evidence="1">Uncharacterized protein</fullName>
    </submittedName>
</protein>
<dbReference type="Proteomes" id="UP000507470">
    <property type="component" value="Unassembled WGS sequence"/>
</dbReference>
<name>A0A6J8E069_MYTCO</name>
<proteinExistence type="predicted"/>
<sequence length="224" mass="25909">MATSISLQNEQTLIANETIAKDYSLNKQRSLKKKLDATQNEHFRYNLTGGGLRIWLNAGCYESFRWALNTFCDNKRKENEGNIIYKKVFDKSETVNVEDQYKIKCEGFDTRGRNIKLSCFSINMYHTTSSLLVNGKKLLVFINDHLPEVLNCMKNYQINGKPVDLNMLNKCIYVLKTLCLKLRFLKTKIQEKIVINQKMVFALIALAQNLKVIETNIIKKTVLI</sequence>
<dbReference type="OrthoDB" id="6173533at2759"/>
<keyword evidence="2" id="KW-1185">Reference proteome</keyword>
<reference evidence="1 2" key="1">
    <citation type="submission" date="2020-06" db="EMBL/GenBank/DDBJ databases">
        <authorList>
            <person name="Li R."/>
            <person name="Bekaert M."/>
        </authorList>
    </citation>
    <scope>NUCLEOTIDE SEQUENCE [LARGE SCALE GENOMIC DNA]</scope>
    <source>
        <strain evidence="2">wild</strain>
    </source>
</reference>
<organism evidence="1 2">
    <name type="scientific">Mytilus coruscus</name>
    <name type="common">Sea mussel</name>
    <dbReference type="NCBI Taxonomy" id="42192"/>
    <lineage>
        <taxon>Eukaryota</taxon>
        <taxon>Metazoa</taxon>
        <taxon>Spiralia</taxon>
        <taxon>Lophotrochozoa</taxon>
        <taxon>Mollusca</taxon>
        <taxon>Bivalvia</taxon>
        <taxon>Autobranchia</taxon>
        <taxon>Pteriomorphia</taxon>
        <taxon>Mytilida</taxon>
        <taxon>Mytiloidea</taxon>
        <taxon>Mytilidae</taxon>
        <taxon>Mytilinae</taxon>
        <taxon>Mytilus</taxon>
    </lineage>
</organism>
<evidence type="ECO:0000313" key="1">
    <source>
        <dbReference type="EMBL" id="CAC5412975.1"/>
    </source>
</evidence>
<evidence type="ECO:0000313" key="2">
    <source>
        <dbReference type="Proteomes" id="UP000507470"/>
    </source>
</evidence>
<dbReference type="AlphaFoldDB" id="A0A6J8E069"/>
<dbReference type="EMBL" id="CACVKT020008119">
    <property type="protein sequence ID" value="CAC5412975.1"/>
    <property type="molecule type" value="Genomic_DNA"/>
</dbReference>
<accession>A0A6J8E069</accession>